<protein>
    <recommendedName>
        <fullName evidence="2">Lipoyl-binding domain-containing protein</fullName>
    </recommendedName>
</protein>
<accession>A0A2G9GXY3</accession>
<name>A0A2G9GXY3_9LAMI</name>
<dbReference type="PANTHER" id="PTHR47597">
    <property type="entry name" value="IS A MEMBER OF THE PF|00364 BIOTIN-REQUIRING ENZYMES FAMILY-RELATED"/>
    <property type="match status" value="1"/>
</dbReference>
<dbReference type="Gene3D" id="2.40.50.100">
    <property type="match status" value="1"/>
</dbReference>
<reference evidence="4" key="1">
    <citation type="journal article" date="2018" name="Gigascience">
        <title>Genome assembly of the Pink Ipe (Handroanthus impetiginosus, Bignoniaceae), a highly valued, ecologically keystone Neotropical timber forest tree.</title>
        <authorList>
            <person name="Silva-Junior O.B."/>
            <person name="Grattapaglia D."/>
            <person name="Novaes E."/>
            <person name="Collevatti R.G."/>
        </authorList>
    </citation>
    <scope>NUCLEOTIDE SEQUENCE [LARGE SCALE GENOMIC DNA]</scope>
    <source>
        <strain evidence="4">cv. UFG-1</strain>
    </source>
</reference>
<organism evidence="3 4">
    <name type="scientific">Handroanthus impetiginosus</name>
    <dbReference type="NCBI Taxonomy" id="429701"/>
    <lineage>
        <taxon>Eukaryota</taxon>
        <taxon>Viridiplantae</taxon>
        <taxon>Streptophyta</taxon>
        <taxon>Embryophyta</taxon>
        <taxon>Tracheophyta</taxon>
        <taxon>Spermatophyta</taxon>
        <taxon>Magnoliopsida</taxon>
        <taxon>eudicotyledons</taxon>
        <taxon>Gunneridae</taxon>
        <taxon>Pentapetalae</taxon>
        <taxon>asterids</taxon>
        <taxon>lamiids</taxon>
        <taxon>Lamiales</taxon>
        <taxon>Bignoniaceae</taxon>
        <taxon>Crescentiina</taxon>
        <taxon>Tabebuia alliance</taxon>
        <taxon>Handroanthus</taxon>
    </lineage>
</organism>
<dbReference type="AlphaFoldDB" id="A0A2G9GXY3"/>
<dbReference type="SUPFAM" id="SSF51230">
    <property type="entry name" value="Single hybrid motif"/>
    <property type="match status" value="1"/>
</dbReference>
<feature type="region of interest" description="Disordered" evidence="1">
    <location>
        <begin position="128"/>
        <end position="159"/>
    </location>
</feature>
<gene>
    <name evidence="3" type="ORF">CDL12_17274</name>
</gene>
<feature type="compositionally biased region" description="Polar residues" evidence="1">
    <location>
        <begin position="149"/>
        <end position="159"/>
    </location>
</feature>
<dbReference type="Proteomes" id="UP000231279">
    <property type="component" value="Unassembled WGS sequence"/>
</dbReference>
<proteinExistence type="predicted"/>
<dbReference type="Pfam" id="PF00364">
    <property type="entry name" value="Biotin_lipoyl"/>
    <property type="match status" value="1"/>
</dbReference>
<evidence type="ECO:0000313" key="3">
    <source>
        <dbReference type="EMBL" id="PIN10131.1"/>
    </source>
</evidence>
<dbReference type="InterPro" id="IPR011053">
    <property type="entry name" value="Single_hybrid_motif"/>
</dbReference>
<dbReference type="STRING" id="429701.A0A2G9GXY3"/>
<evidence type="ECO:0000256" key="1">
    <source>
        <dbReference type="SAM" id="MobiDB-lite"/>
    </source>
</evidence>
<dbReference type="InterPro" id="IPR000089">
    <property type="entry name" value="Biotin_lipoyl"/>
</dbReference>
<comment type="caution">
    <text evidence="3">The sequence shown here is derived from an EMBL/GenBank/DDBJ whole genome shotgun (WGS) entry which is preliminary data.</text>
</comment>
<evidence type="ECO:0000259" key="2">
    <source>
        <dbReference type="Pfam" id="PF00364"/>
    </source>
</evidence>
<sequence length="273" mass="28984">MAACGFGASGFKVTNLDLGSVRPKLSTWQPLQGLRAQKIVQFDGLVLSQRSKKGIFECRNSNSEADSNANLEDAYVENVSSDAQSTLIPSSYEVESLLTVLCDTTSIAEFDLKLGGFQLHVKRDLAVQNAPPQPPSPDPVIAHSVAETPGSNGSASSPSLALVKSVPSSHGIQPFLDKAADEGLVILTSPGVGYFRRSRNIKGDWLPPACTENDIVKEGKVLCFIEQLGGQVPVQTNVAGEIVKILKEEGDPVGYGDALMAVLPSFPGIKNLH</sequence>
<feature type="domain" description="Lipoyl-binding" evidence="2">
    <location>
        <begin position="209"/>
        <end position="261"/>
    </location>
</feature>
<dbReference type="OrthoDB" id="529457at2759"/>
<dbReference type="PANTHER" id="PTHR47597:SF1">
    <property type="entry name" value="IS A MEMBER OF THE PF|00364 BIOTIN-REQUIRING ENZYMES FAMILY-RELATED"/>
    <property type="match status" value="1"/>
</dbReference>
<dbReference type="CDD" id="cd06850">
    <property type="entry name" value="biotinyl_domain"/>
    <property type="match status" value="1"/>
</dbReference>
<dbReference type="EMBL" id="NKXS01003315">
    <property type="protein sequence ID" value="PIN10131.1"/>
    <property type="molecule type" value="Genomic_DNA"/>
</dbReference>
<keyword evidence="4" id="KW-1185">Reference proteome</keyword>
<dbReference type="InterPro" id="IPR053217">
    <property type="entry name" value="ACC_Biotin_Carrier"/>
</dbReference>
<evidence type="ECO:0000313" key="4">
    <source>
        <dbReference type="Proteomes" id="UP000231279"/>
    </source>
</evidence>